<gene>
    <name evidence="1" type="ORF">GW590_20895</name>
</gene>
<reference evidence="1 2" key="1">
    <citation type="submission" date="2020-01" db="EMBL/GenBank/DDBJ databases">
        <authorList>
            <person name="Lee S.D."/>
        </authorList>
    </citation>
    <scope>NUCLEOTIDE SEQUENCE [LARGE SCALE GENOMIC DNA]</scope>
    <source>
        <strain evidence="1 2">SAP-1</strain>
    </source>
</reference>
<name>A0A848MQK8_9GAMM</name>
<sequence>MDIYLTPEFEDERKKARISDKILCKAAKAIQSGLTGDQLGKFTFKKRLALPAMSPRDGARSIIFFNNGTDVYFFDMYLKSELSKKKGKELEDDEIEAYCLLAPQFLYMSKEKKQNLLKKKELIEVTCDE</sequence>
<dbReference type="InterPro" id="IPR009387">
    <property type="entry name" value="HigB-2"/>
</dbReference>
<dbReference type="AlphaFoldDB" id="A0A848MQK8"/>
<keyword evidence="2" id="KW-1185">Reference proteome</keyword>
<dbReference type="Proteomes" id="UP000585363">
    <property type="component" value="Unassembled WGS sequence"/>
</dbReference>
<dbReference type="Pfam" id="PF06296">
    <property type="entry name" value="RelE"/>
    <property type="match status" value="1"/>
</dbReference>
<dbReference type="RefSeq" id="WP_169405026.1">
    <property type="nucleotide sequence ID" value="NZ_JAADJU010000013.1"/>
</dbReference>
<organism evidence="1 2">
    <name type="scientific">Rouxiella aceris</name>
    <dbReference type="NCBI Taxonomy" id="2703884"/>
    <lineage>
        <taxon>Bacteria</taxon>
        <taxon>Pseudomonadati</taxon>
        <taxon>Pseudomonadota</taxon>
        <taxon>Gammaproteobacteria</taxon>
        <taxon>Enterobacterales</taxon>
        <taxon>Yersiniaceae</taxon>
        <taxon>Rouxiella</taxon>
    </lineage>
</organism>
<evidence type="ECO:0000313" key="1">
    <source>
        <dbReference type="EMBL" id="NMP29311.1"/>
    </source>
</evidence>
<comment type="caution">
    <text evidence="1">The sequence shown here is derived from an EMBL/GenBank/DDBJ whole genome shotgun (WGS) entry which is preliminary data.</text>
</comment>
<proteinExistence type="predicted"/>
<accession>A0A848MQK8</accession>
<protein>
    <submittedName>
        <fullName evidence="1">Type II toxin-antitoxin system RelE/ParE family toxin</fullName>
    </submittedName>
</protein>
<reference evidence="1 2" key="2">
    <citation type="submission" date="2020-06" db="EMBL/GenBank/DDBJ databases">
        <title>Polyphasic characterization of a Rahnella strain isolated from tree sap.</title>
        <authorList>
            <person name="Kim I.S."/>
        </authorList>
    </citation>
    <scope>NUCLEOTIDE SEQUENCE [LARGE SCALE GENOMIC DNA]</scope>
    <source>
        <strain evidence="1 2">SAP-1</strain>
    </source>
</reference>
<evidence type="ECO:0000313" key="2">
    <source>
        <dbReference type="Proteomes" id="UP000585363"/>
    </source>
</evidence>
<dbReference type="EMBL" id="JAADJU010000013">
    <property type="protein sequence ID" value="NMP29311.1"/>
    <property type="molecule type" value="Genomic_DNA"/>
</dbReference>